<dbReference type="Proteomes" id="UP001219518">
    <property type="component" value="Unassembled WGS sequence"/>
</dbReference>
<dbReference type="CDD" id="cd01650">
    <property type="entry name" value="RT_nLTR_like"/>
    <property type="match status" value="1"/>
</dbReference>
<dbReference type="PANTHER" id="PTHR47510:SF3">
    <property type="entry name" value="ENDO_EXONUCLEASE_PHOSPHATASE DOMAIN-CONTAINING PROTEIN"/>
    <property type="match status" value="1"/>
</dbReference>
<dbReference type="Pfam" id="PF00078">
    <property type="entry name" value="RVT_1"/>
    <property type="match status" value="1"/>
</dbReference>
<keyword evidence="3" id="KW-0808">Transferase</keyword>
<feature type="region of interest" description="Disordered" evidence="1">
    <location>
        <begin position="117"/>
        <end position="205"/>
    </location>
</feature>
<evidence type="ECO:0000313" key="3">
    <source>
        <dbReference type="EMBL" id="KAK3919274.1"/>
    </source>
</evidence>
<dbReference type="EMBL" id="JAHWGI010000975">
    <property type="protein sequence ID" value="KAK3919274.1"/>
    <property type="molecule type" value="Genomic_DNA"/>
</dbReference>
<evidence type="ECO:0000256" key="1">
    <source>
        <dbReference type="SAM" id="MobiDB-lite"/>
    </source>
</evidence>
<dbReference type="InterPro" id="IPR000477">
    <property type="entry name" value="RT_dom"/>
</dbReference>
<accession>A0AAE1HD28</accession>
<feature type="compositionally biased region" description="Low complexity" evidence="1">
    <location>
        <begin position="85"/>
        <end position="103"/>
    </location>
</feature>
<feature type="compositionally biased region" description="Polar residues" evidence="1">
    <location>
        <begin position="140"/>
        <end position="149"/>
    </location>
</feature>
<comment type="caution">
    <text evidence="3">The sequence shown here is derived from an EMBL/GenBank/DDBJ whole genome shotgun (WGS) entry which is preliminary data.</text>
</comment>
<name>A0AAE1HD28_9NEOP</name>
<sequence>MVFLVLRSARTGVGVGGAVSSGCSPCCGCGAEAAASEEAKPPSGAGAAGATCRPRAAAAAAGCLHRRGDAAGHDDDDDGGGDAPGRGAEVTAPAPGASPEEAAAPAVDRLQLHDIEEEDNEEEHSSSSTLRHAPRPRGGSTPSPTFSQHGKSRSKRKGRARSTTSSTSTETSTSVAASGAASGASSAAGSFSGASGGSGSVKMQAEQGSIGDLQRYHNRYLRSRRHTLANRCPMLAMVVLYECDEDRGVKAIFGIARLCCSGGGGGGEDGCGGVPKYEPCSFKYRDFKHCDMDNLREDALNAPWEDLLKLDCINEKVARFNEILIGLYDKHAPVVTARPTKETGPKWMTNKIRSLIKQRDEAYCLYRKNKCEFYRASFKNMRNRTKQEIRNSKLRHAQSLFESVKTSKDMWNSLKKLKVISNPAPCRNGPLPDELNANFVNVEVKNEDLIQSNIKFYEAQFKPEREDFHFSYVTPEDVIKAVLSIGSNAKGVDEIPASFIKNCLYELTPAILHICNHSLQHCVFPDLWKIAVVKPLPKKSNPSTLKDYRPISLLCVISKILEKIVHTQISKYLTMYNILNPLQSGFKSQHSTSTALMKVSNDLRDAMDKRQVSILVLYDFSNAFPSVHHGLLLAKLKWLGFSNSVWSFSAESTTV</sequence>
<dbReference type="PANTHER" id="PTHR47510">
    <property type="entry name" value="REVERSE TRANSCRIPTASE DOMAIN-CONTAINING PROTEIN"/>
    <property type="match status" value="1"/>
</dbReference>
<feature type="compositionally biased region" description="Low complexity" evidence="1">
    <location>
        <begin position="161"/>
        <end position="193"/>
    </location>
</feature>
<evidence type="ECO:0000259" key="2">
    <source>
        <dbReference type="Pfam" id="PF00078"/>
    </source>
</evidence>
<dbReference type="AlphaFoldDB" id="A0AAE1HD28"/>
<dbReference type="PROSITE" id="PS51257">
    <property type="entry name" value="PROKAR_LIPOPROTEIN"/>
    <property type="match status" value="1"/>
</dbReference>
<feature type="region of interest" description="Disordered" evidence="1">
    <location>
        <begin position="68"/>
        <end position="103"/>
    </location>
</feature>
<reference evidence="3" key="2">
    <citation type="journal article" date="2023" name="BMC Genomics">
        <title>Pest status, molecular evolution, and epigenetic factors derived from the genome assembly of Frankliniella fusca, a thysanopteran phytovirus vector.</title>
        <authorList>
            <person name="Catto M.A."/>
            <person name="Labadie P.E."/>
            <person name="Jacobson A.L."/>
            <person name="Kennedy G.G."/>
            <person name="Srinivasan R."/>
            <person name="Hunt B.G."/>
        </authorList>
    </citation>
    <scope>NUCLEOTIDE SEQUENCE</scope>
    <source>
        <strain evidence="3">PL_HMW_Pooled</strain>
    </source>
</reference>
<feature type="compositionally biased region" description="Basic residues" evidence="1">
    <location>
        <begin position="150"/>
        <end position="160"/>
    </location>
</feature>
<dbReference type="GO" id="GO:0003964">
    <property type="term" value="F:RNA-directed DNA polymerase activity"/>
    <property type="evidence" value="ECO:0007669"/>
    <property type="project" value="UniProtKB-KW"/>
</dbReference>
<keyword evidence="4" id="KW-1185">Reference proteome</keyword>
<reference evidence="3" key="1">
    <citation type="submission" date="2021-07" db="EMBL/GenBank/DDBJ databases">
        <authorList>
            <person name="Catto M.A."/>
            <person name="Jacobson A."/>
            <person name="Kennedy G."/>
            <person name="Labadie P."/>
            <person name="Hunt B.G."/>
            <person name="Srinivasan R."/>
        </authorList>
    </citation>
    <scope>NUCLEOTIDE SEQUENCE</scope>
    <source>
        <strain evidence="3">PL_HMW_Pooled</strain>
        <tissue evidence="3">Head</tissue>
    </source>
</reference>
<feature type="domain" description="Reverse transcriptase" evidence="2">
    <location>
        <begin position="537"/>
        <end position="644"/>
    </location>
</feature>
<protein>
    <submittedName>
        <fullName evidence="3">RNA-directed DNA polymerase from transposon BS</fullName>
    </submittedName>
</protein>
<proteinExistence type="predicted"/>
<evidence type="ECO:0000313" key="4">
    <source>
        <dbReference type="Proteomes" id="UP001219518"/>
    </source>
</evidence>
<gene>
    <name evidence="3" type="ORF">KUF71_008423</name>
</gene>
<organism evidence="3 4">
    <name type="scientific">Frankliniella fusca</name>
    <dbReference type="NCBI Taxonomy" id="407009"/>
    <lineage>
        <taxon>Eukaryota</taxon>
        <taxon>Metazoa</taxon>
        <taxon>Ecdysozoa</taxon>
        <taxon>Arthropoda</taxon>
        <taxon>Hexapoda</taxon>
        <taxon>Insecta</taxon>
        <taxon>Pterygota</taxon>
        <taxon>Neoptera</taxon>
        <taxon>Paraneoptera</taxon>
        <taxon>Thysanoptera</taxon>
        <taxon>Terebrantia</taxon>
        <taxon>Thripoidea</taxon>
        <taxon>Thripidae</taxon>
        <taxon>Frankliniella</taxon>
    </lineage>
</organism>
<keyword evidence="3" id="KW-0548">Nucleotidyltransferase</keyword>
<keyword evidence="3" id="KW-0695">RNA-directed DNA polymerase</keyword>